<keyword evidence="6 8" id="KW-1133">Transmembrane helix</keyword>
<evidence type="ECO:0000313" key="10">
    <source>
        <dbReference type="EMBL" id="PWG65837.1"/>
    </source>
</evidence>
<evidence type="ECO:0000256" key="6">
    <source>
        <dbReference type="ARBA" id="ARBA00022989"/>
    </source>
</evidence>
<dbReference type="InterPro" id="IPR052017">
    <property type="entry name" value="TSUP"/>
</dbReference>
<keyword evidence="3" id="KW-0813">Transport</keyword>
<dbReference type="AlphaFoldDB" id="A0A2U2N9R0"/>
<keyword evidence="7 8" id="KW-0472">Membrane</keyword>
<comment type="similarity">
    <text evidence="2 8">Belongs to the 4-toluene sulfonate uptake permease (TSUP) (TC 2.A.102) family.</text>
</comment>
<feature type="transmembrane region" description="Helical" evidence="8">
    <location>
        <begin position="318"/>
        <end position="341"/>
    </location>
</feature>
<feature type="transmembrane region" description="Helical" evidence="8">
    <location>
        <begin position="227"/>
        <end position="253"/>
    </location>
</feature>
<keyword evidence="5 8" id="KW-0812">Transmembrane</keyword>
<evidence type="ECO:0000256" key="2">
    <source>
        <dbReference type="ARBA" id="ARBA00009142"/>
    </source>
</evidence>
<dbReference type="InterPro" id="IPR002781">
    <property type="entry name" value="TM_pro_TauE-like"/>
</dbReference>
<reference evidence="10 11" key="1">
    <citation type="submission" date="2018-05" db="EMBL/GenBank/DDBJ databases">
        <title>Spiribacter halobius sp. nov., a moderately halophilic bacterium isolated from marine solar saltern.</title>
        <authorList>
            <person name="Zheng W.-S."/>
            <person name="Lu D.-C."/>
            <person name="Du Z.-J."/>
        </authorList>
    </citation>
    <scope>NUCLEOTIDE SEQUENCE [LARGE SCALE GENOMIC DNA]</scope>
    <source>
        <strain evidence="10 11">E85</strain>
    </source>
</reference>
<proteinExistence type="inferred from homology"/>
<keyword evidence="4 8" id="KW-1003">Cell membrane</keyword>
<evidence type="ECO:0000256" key="5">
    <source>
        <dbReference type="ARBA" id="ARBA00022692"/>
    </source>
</evidence>
<dbReference type="Proteomes" id="UP000245474">
    <property type="component" value="Unassembled WGS sequence"/>
</dbReference>
<feature type="transmembrane region" description="Helical" evidence="8">
    <location>
        <begin position="195"/>
        <end position="215"/>
    </location>
</feature>
<evidence type="ECO:0000256" key="3">
    <source>
        <dbReference type="ARBA" id="ARBA00022448"/>
    </source>
</evidence>
<feature type="transmembrane region" description="Helical" evidence="8">
    <location>
        <begin position="124"/>
        <end position="150"/>
    </location>
</feature>
<evidence type="ECO:0000256" key="4">
    <source>
        <dbReference type="ARBA" id="ARBA00022475"/>
    </source>
</evidence>
<organism evidence="10 11">
    <name type="scientific">Sediminicurvatus halobius</name>
    <dbReference type="NCBI Taxonomy" id="2182432"/>
    <lineage>
        <taxon>Bacteria</taxon>
        <taxon>Pseudomonadati</taxon>
        <taxon>Pseudomonadota</taxon>
        <taxon>Gammaproteobacteria</taxon>
        <taxon>Chromatiales</taxon>
        <taxon>Ectothiorhodospiraceae</taxon>
        <taxon>Sediminicurvatus</taxon>
    </lineage>
</organism>
<dbReference type="PANTHER" id="PTHR30269">
    <property type="entry name" value="TRANSMEMBRANE PROTEIN YFCA"/>
    <property type="match status" value="1"/>
</dbReference>
<feature type="transmembrane region" description="Helical" evidence="8">
    <location>
        <begin position="94"/>
        <end position="118"/>
    </location>
</feature>
<comment type="caution">
    <text evidence="10">The sequence shown here is derived from an EMBL/GenBank/DDBJ whole genome shotgun (WGS) entry which is preliminary data.</text>
</comment>
<dbReference type="GO" id="GO:0005886">
    <property type="term" value="C:plasma membrane"/>
    <property type="evidence" value="ECO:0007669"/>
    <property type="project" value="UniProtKB-SubCell"/>
</dbReference>
<sequence>MGTNARSCGAGPGALCSAIRTPGRPLPGHPQDATHTPAFVESTGQRRGFPPTPLAIGHRSCRSHRVAASAPPARIAEQRPDTPRLEPNMPDWGFPLLADIEITTILLVIAVCFGAAALSGMSGFGAGLIIALFLTPILGAKAVVPVLSVVMMINNFSRVWFFRGELHWRLIALVAGPATVTALLGAVLYDRLDSAVVQAMIGVVLIGSIPLRRYLAGRKVAPNNGVMIAFGGGFGFLSSLVVGAGILVVPLLLGAGLAGASLLATDAAIAVAVNLVKIAAFGSLETLNAELAIIALIMGACTIPGTWVAAWIVRRTDVRIHTAAVEALVVVGGAAMLVGAFL</sequence>
<evidence type="ECO:0000313" key="11">
    <source>
        <dbReference type="Proteomes" id="UP000245474"/>
    </source>
</evidence>
<dbReference type="RefSeq" id="WP_109675253.1">
    <property type="nucleotide sequence ID" value="NZ_CP086615.1"/>
</dbReference>
<evidence type="ECO:0000256" key="1">
    <source>
        <dbReference type="ARBA" id="ARBA00004651"/>
    </source>
</evidence>
<dbReference type="Pfam" id="PF01925">
    <property type="entry name" value="TauE"/>
    <property type="match status" value="1"/>
</dbReference>
<protein>
    <recommendedName>
        <fullName evidence="8">Probable membrane transporter protein</fullName>
    </recommendedName>
</protein>
<feature type="region of interest" description="Disordered" evidence="9">
    <location>
        <begin position="19"/>
        <end position="52"/>
    </location>
</feature>
<evidence type="ECO:0000256" key="8">
    <source>
        <dbReference type="RuleBase" id="RU363041"/>
    </source>
</evidence>
<comment type="subcellular location">
    <subcellularLocation>
        <location evidence="1 8">Cell membrane</location>
        <topology evidence="1 8">Multi-pass membrane protein</topology>
    </subcellularLocation>
</comment>
<name>A0A2U2N9R0_9GAMM</name>
<keyword evidence="11" id="KW-1185">Reference proteome</keyword>
<accession>A0A2U2N9R0</accession>
<gene>
    <name evidence="10" type="ORF">DEM34_00810</name>
</gene>
<evidence type="ECO:0000256" key="9">
    <source>
        <dbReference type="SAM" id="MobiDB-lite"/>
    </source>
</evidence>
<dbReference type="PANTHER" id="PTHR30269:SF23">
    <property type="entry name" value="MEMBRANE TRANSPORTER PROTEIN YDHB-RELATED"/>
    <property type="match status" value="1"/>
</dbReference>
<dbReference type="EMBL" id="QFFI01000001">
    <property type="protein sequence ID" value="PWG65837.1"/>
    <property type="molecule type" value="Genomic_DNA"/>
</dbReference>
<feature type="transmembrane region" description="Helical" evidence="8">
    <location>
        <begin position="170"/>
        <end position="189"/>
    </location>
</feature>
<feature type="transmembrane region" description="Helical" evidence="8">
    <location>
        <begin position="259"/>
        <end position="279"/>
    </location>
</feature>
<feature type="transmembrane region" description="Helical" evidence="8">
    <location>
        <begin position="291"/>
        <end position="312"/>
    </location>
</feature>
<evidence type="ECO:0000256" key="7">
    <source>
        <dbReference type="ARBA" id="ARBA00023136"/>
    </source>
</evidence>